<dbReference type="EMBL" id="CAJGYO010000010">
    <property type="protein sequence ID" value="CAD6257741.1"/>
    <property type="molecule type" value="Genomic_DNA"/>
</dbReference>
<evidence type="ECO:0000313" key="2">
    <source>
        <dbReference type="EMBL" id="CAD6257741.1"/>
    </source>
</evidence>
<dbReference type="OrthoDB" id="438224at2759"/>
<dbReference type="Proteomes" id="UP000604825">
    <property type="component" value="Unassembled WGS sequence"/>
</dbReference>
<evidence type="ECO:0000256" key="1">
    <source>
        <dbReference type="SAM" id="MobiDB-lite"/>
    </source>
</evidence>
<feature type="region of interest" description="Disordered" evidence="1">
    <location>
        <begin position="25"/>
        <end position="47"/>
    </location>
</feature>
<gene>
    <name evidence="2" type="ORF">NCGR_LOCUS41225</name>
</gene>
<organism evidence="2 3">
    <name type="scientific">Miscanthus lutarioriparius</name>
    <dbReference type="NCBI Taxonomy" id="422564"/>
    <lineage>
        <taxon>Eukaryota</taxon>
        <taxon>Viridiplantae</taxon>
        <taxon>Streptophyta</taxon>
        <taxon>Embryophyta</taxon>
        <taxon>Tracheophyta</taxon>
        <taxon>Spermatophyta</taxon>
        <taxon>Magnoliopsida</taxon>
        <taxon>Liliopsida</taxon>
        <taxon>Poales</taxon>
        <taxon>Poaceae</taxon>
        <taxon>PACMAD clade</taxon>
        <taxon>Panicoideae</taxon>
        <taxon>Andropogonodae</taxon>
        <taxon>Andropogoneae</taxon>
        <taxon>Saccharinae</taxon>
        <taxon>Miscanthus</taxon>
    </lineage>
</organism>
<sequence>MAAAALDIAELSFSDLVVLLSPETPVNDGRSAALWTPSRPSSAEVDRGCWPSPECRAWAPSAGDSSLGPTPRPHGPPTRSQLLKKHGLGSDVPLKKLDRSVSSFAQLLRHSGELTLLESVNNNNEFNS</sequence>
<name>A0A811QLP3_9POAL</name>
<evidence type="ECO:0000313" key="3">
    <source>
        <dbReference type="Proteomes" id="UP000604825"/>
    </source>
</evidence>
<protein>
    <submittedName>
        <fullName evidence="2">Uncharacterized protein</fullName>
    </submittedName>
</protein>
<proteinExistence type="predicted"/>
<keyword evidence="3" id="KW-1185">Reference proteome</keyword>
<comment type="caution">
    <text evidence="2">The sequence shown here is derived from an EMBL/GenBank/DDBJ whole genome shotgun (WGS) entry which is preliminary data.</text>
</comment>
<dbReference type="AlphaFoldDB" id="A0A811QLP3"/>
<feature type="region of interest" description="Disordered" evidence="1">
    <location>
        <begin position="60"/>
        <end position="88"/>
    </location>
</feature>
<reference evidence="2" key="1">
    <citation type="submission" date="2020-10" db="EMBL/GenBank/DDBJ databases">
        <authorList>
            <person name="Han B."/>
            <person name="Lu T."/>
            <person name="Zhao Q."/>
            <person name="Huang X."/>
            <person name="Zhao Y."/>
        </authorList>
    </citation>
    <scope>NUCLEOTIDE SEQUENCE</scope>
</reference>
<accession>A0A811QLP3</accession>